<organism evidence="2 3">
    <name type="scientific">Rahnella ecdela</name>
    <dbReference type="NCBI Taxonomy" id="2816250"/>
    <lineage>
        <taxon>Bacteria</taxon>
        <taxon>Pseudomonadati</taxon>
        <taxon>Pseudomonadota</taxon>
        <taxon>Gammaproteobacteria</taxon>
        <taxon>Enterobacterales</taxon>
        <taxon>Yersiniaceae</taxon>
        <taxon>Rahnella</taxon>
    </lineage>
</organism>
<evidence type="ECO:0000313" key="2">
    <source>
        <dbReference type="EMBL" id="MBU9846696.1"/>
    </source>
</evidence>
<evidence type="ECO:0000313" key="3">
    <source>
        <dbReference type="Proteomes" id="UP000739284"/>
    </source>
</evidence>
<gene>
    <name evidence="2" type="ORF">J1784_16980</name>
</gene>
<dbReference type="Proteomes" id="UP000739284">
    <property type="component" value="Unassembled WGS sequence"/>
</dbReference>
<dbReference type="Pfam" id="PF13643">
    <property type="entry name" value="DUF4145"/>
    <property type="match status" value="1"/>
</dbReference>
<protein>
    <submittedName>
        <fullName evidence="2">DUF4145 domain-containing protein</fullName>
    </submittedName>
</protein>
<dbReference type="InterPro" id="IPR025285">
    <property type="entry name" value="DUF4145"/>
</dbReference>
<feature type="domain" description="DUF4145" evidence="1">
    <location>
        <begin position="122"/>
        <end position="207"/>
    </location>
</feature>
<reference evidence="2 3" key="1">
    <citation type="submission" date="2021-03" db="EMBL/GenBank/DDBJ databases">
        <title>Five novel Rahnella species.</title>
        <authorList>
            <person name="Brady C."/>
            <person name="Asselin J."/>
            <person name="Beer S."/>
            <person name="Bruberg M.B."/>
            <person name="Crampton B."/>
            <person name="Venter S."/>
            <person name="Arnold D."/>
            <person name="Denman S."/>
        </authorList>
    </citation>
    <scope>NUCLEOTIDE SEQUENCE [LARGE SCALE GENOMIC DNA]</scope>
    <source>
        <strain evidence="2 3">FRB 231</strain>
    </source>
</reference>
<keyword evidence="3" id="KW-1185">Reference proteome</keyword>
<dbReference type="RefSeq" id="WP_217150210.1">
    <property type="nucleotide sequence ID" value="NZ_JAFMOY010000130.1"/>
</dbReference>
<name>A0ABS6LJE5_9GAMM</name>
<sequence>MIEKDCFRAKCQECNGERNCIIIGETDRRWSSGRGGYSAHWGTEYRLLQCKGCDTVFYQSKSWHSEDFDYEYEYEYDDEGKTVVSANYRLDTYPGSLEHRPQWVDDIADIDHQLYLILNEMYQAYYNKSYILASIGLRTAFDRTSEVLNILPTLPLGKKVEKLAEDGFIGEIEKSQLIIVTEAGSAAAHRAWSPNKSEFKSLLTITEDFIRRSILRDKSIMKITGKIASKKKSVKKVNASTIALPDLQDKSQKKDES</sequence>
<proteinExistence type="predicted"/>
<dbReference type="EMBL" id="JAFMOY010000130">
    <property type="protein sequence ID" value="MBU9846696.1"/>
    <property type="molecule type" value="Genomic_DNA"/>
</dbReference>
<evidence type="ECO:0000259" key="1">
    <source>
        <dbReference type="Pfam" id="PF13643"/>
    </source>
</evidence>
<accession>A0ABS6LJE5</accession>
<comment type="caution">
    <text evidence="2">The sequence shown here is derived from an EMBL/GenBank/DDBJ whole genome shotgun (WGS) entry which is preliminary data.</text>
</comment>